<sequence>MKNSNEKHNGMPNSHLHDLFINELKYMLSGEKQLVEALEEMSEVAKNKDLKEAFKNHKEESEGHVDKLKLVFKSIDTQEEEEKCKSIESLIQEGKAMVKDFKDDEALDAALIAAAQKIEHYEIASYGSLVTYAELMNHDKAKEILKEILSEEKEADEKLTDIAMSHVNKLEE</sequence>
<dbReference type="InterPro" id="IPR010287">
    <property type="entry name" value="DUF892_YciF-like"/>
</dbReference>
<dbReference type="Gene3D" id="1.20.1260.10">
    <property type="match status" value="1"/>
</dbReference>
<protein>
    <submittedName>
        <fullName evidence="1">DUF892 family protein</fullName>
    </submittedName>
</protein>
<dbReference type="Pfam" id="PF05974">
    <property type="entry name" value="DUF892"/>
    <property type="match status" value="1"/>
</dbReference>
<comment type="caution">
    <text evidence="1">The sequence shown here is derived from an EMBL/GenBank/DDBJ whole genome shotgun (WGS) entry which is preliminary data.</text>
</comment>
<accession>A0A9D1W7T8</accession>
<evidence type="ECO:0000313" key="1">
    <source>
        <dbReference type="EMBL" id="HIX53985.1"/>
    </source>
</evidence>
<dbReference type="AlphaFoldDB" id="A0A9D1W7T8"/>
<proteinExistence type="predicted"/>
<reference evidence="1" key="1">
    <citation type="journal article" date="2021" name="PeerJ">
        <title>Extensive microbial diversity within the chicken gut microbiome revealed by metagenomics and culture.</title>
        <authorList>
            <person name="Gilroy R."/>
            <person name="Ravi A."/>
            <person name="Getino M."/>
            <person name="Pursley I."/>
            <person name="Horton D.L."/>
            <person name="Alikhan N.F."/>
            <person name="Baker D."/>
            <person name="Gharbi K."/>
            <person name="Hall N."/>
            <person name="Watson M."/>
            <person name="Adriaenssens E.M."/>
            <person name="Foster-Nyarko E."/>
            <person name="Jarju S."/>
            <person name="Secka A."/>
            <person name="Antonio M."/>
            <person name="Oren A."/>
            <person name="Chaudhuri R.R."/>
            <person name="La Ragione R."/>
            <person name="Hildebrand F."/>
            <person name="Pallen M.J."/>
        </authorList>
    </citation>
    <scope>NUCLEOTIDE SEQUENCE</scope>
    <source>
        <strain evidence="1">1719</strain>
    </source>
</reference>
<dbReference type="PANTHER" id="PTHR30565:SF9">
    <property type="entry name" value="PROTEIN YCIF"/>
    <property type="match status" value="1"/>
</dbReference>
<organism evidence="1 2">
    <name type="scientific">Candidatus Sphingobacterium stercoripullorum</name>
    <dbReference type="NCBI Taxonomy" id="2838759"/>
    <lineage>
        <taxon>Bacteria</taxon>
        <taxon>Pseudomonadati</taxon>
        <taxon>Bacteroidota</taxon>
        <taxon>Sphingobacteriia</taxon>
        <taxon>Sphingobacteriales</taxon>
        <taxon>Sphingobacteriaceae</taxon>
        <taxon>Sphingobacterium</taxon>
    </lineage>
</organism>
<dbReference type="InterPro" id="IPR009078">
    <property type="entry name" value="Ferritin-like_SF"/>
</dbReference>
<dbReference type="InterPro" id="IPR012347">
    <property type="entry name" value="Ferritin-like"/>
</dbReference>
<gene>
    <name evidence="1" type="ORF">H9853_03080</name>
</gene>
<dbReference type="InterPro" id="IPR047114">
    <property type="entry name" value="YciF"/>
</dbReference>
<dbReference type="PANTHER" id="PTHR30565">
    <property type="entry name" value="PROTEIN YCIF"/>
    <property type="match status" value="1"/>
</dbReference>
<dbReference type="SUPFAM" id="SSF47240">
    <property type="entry name" value="Ferritin-like"/>
    <property type="match status" value="1"/>
</dbReference>
<name>A0A9D1W7T8_9SPHI</name>
<reference evidence="1" key="2">
    <citation type="submission" date="2021-04" db="EMBL/GenBank/DDBJ databases">
        <authorList>
            <person name="Gilroy R."/>
        </authorList>
    </citation>
    <scope>NUCLEOTIDE SEQUENCE</scope>
    <source>
        <strain evidence="1">1719</strain>
    </source>
</reference>
<dbReference type="Proteomes" id="UP000824156">
    <property type="component" value="Unassembled WGS sequence"/>
</dbReference>
<dbReference type="EMBL" id="DXEZ01000088">
    <property type="protein sequence ID" value="HIX53985.1"/>
    <property type="molecule type" value="Genomic_DNA"/>
</dbReference>
<evidence type="ECO:0000313" key="2">
    <source>
        <dbReference type="Proteomes" id="UP000824156"/>
    </source>
</evidence>